<evidence type="ECO:0000313" key="2">
    <source>
        <dbReference type="Proteomes" id="UP000005289"/>
    </source>
</evidence>
<evidence type="ECO:0000313" key="1">
    <source>
        <dbReference type="EMBL" id="AHF00246.1"/>
    </source>
</evidence>
<gene>
    <name evidence="1" type="ORF">THITH_13730</name>
</gene>
<dbReference type="HOGENOM" id="CLU_2884549_0_0_6"/>
<name>W0DTQ8_9GAMM</name>
<keyword evidence="2" id="KW-1185">Reference proteome</keyword>
<accession>W0DTQ8</accession>
<dbReference type="Proteomes" id="UP000005289">
    <property type="component" value="Chromosome"/>
</dbReference>
<dbReference type="AlphaFoldDB" id="W0DTQ8"/>
<dbReference type="OrthoDB" id="9806653at2"/>
<reference evidence="1 2" key="1">
    <citation type="submission" date="2013-12" db="EMBL/GenBank/DDBJ databases">
        <authorList>
            <consortium name="DOE Joint Genome Institute"/>
            <person name="Muyzer G."/>
            <person name="Huntemann M."/>
            <person name="Han J."/>
            <person name="Chen A."/>
            <person name="Kyrpides N."/>
            <person name="Mavromatis K."/>
            <person name="Markowitz V."/>
            <person name="Palaniappan K."/>
            <person name="Ivanova N."/>
            <person name="Schaumberg A."/>
            <person name="Pati A."/>
            <person name="Liolios K."/>
            <person name="Nordberg H.P."/>
            <person name="Cantor M.N."/>
            <person name="Hua S.X."/>
            <person name="Woyke T."/>
        </authorList>
    </citation>
    <scope>NUCLEOTIDE SEQUENCE [LARGE SCALE GENOMIC DNA]</scope>
    <source>
        <strain evidence="1 2">ARh 1</strain>
    </source>
</reference>
<organism evidence="1 2">
    <name type="scientific">Thioalkalivibrio paradoxus ARh 1</name>
    <dbReference type="NCBI Taxonomy" id="713585"/>
    <lineage>
        <taxon>Bacteria</taxon>
        <taxon>Pseudomonadati</taxon>
        <taxon>Pseudomonadota</taxon>
        <taxon>Gammaproteobacteria</taxon>
        <taxon>Chromatiales</taxon>
        <taxon>Ectothiorhodospiraceae</taxon>
        <taxon>Thioalkalivibrio</taxon>
    </lineage>
</organism>
<dbReference type="STRING" id="713585.THITH_13730"/>
<proteinExistence type="predicted"/>
<dbReference type="EMBL" id="CP007029">
    <property type="protein sequence ID" value="AHF00246.1"/>
    <property type="molecule type" value="Genomic_DNA"/>
</dbReference>
<dbReference type="RefSeq" id="WP_025367567.1">
    <property type="nucleotide sequence ID" value="NZ_CP007029.1"/>
</dbReference>
<sequence>MPAIVHTVHDWSFHADLQGIRRYFYVVMERLGARCGHAGILVTDRDRDKGRVAGVAGGLPTIG</sequence>
<dbReference type="KEGG" id="tti:THITH_13730"/>
<protein>
    <submittedName>
        <fullName evidence="1">Uncharacterized protein</fullName>
    </submittedName>
</protein>